<organism evidence="4 5">
    <name type="scientific">Candidatus Komeilibacteria bacterium RIFCSPLOWO2_01_FULL_45_10</name>
    <dbReference type="NCBI Taxonomy" id="1798550"/>
    <lineage>
        <taxon>Bacteria</taxon>
        <taxon>Candidatus Komeiliibacteriota</taxon>
    </lineage>
</organism>
<feature type="domain" description="RmlD-like substrate binding" evidence="3">
    <location>
        <begin position="4"/>
        <end position="274"/>
    </location>
</feature>
<evidence type="ECO:0000313" key="4">
    <source>
        <dbReference type="EMBL" id="OGY89043.1"/>
    </source>
</evidence>
<dbReference type="PANTHER" id="PTHR10491">
    <property type="entry name" value="DTDP-4-DEHYDRORHAMNOSE REDUCTASE"/>
    <property type="match status" value="1"/>
</dbReference>
<dbReference type="CDD" id="cd05254">
    <property type="entry name" value="dTDP_HR_like_SDR_e"/>
    <property type="match status" value="1"/>
</dbReference>
<accession>A0A1G2BIK8</accession>
<evidence type="ECO:0000256" key="1">
    <source>
        <dbReference type="ARBA" id="ARBA00010944"/>
    </source>
</evidence>
<name>A0A1G2BIK8_9BACT</name>
<dbReference type="NCBIfam" id="TIGR01214">
    <property type="entry name" value="rmlD"/>
    <property type="match status" value="1"/>
</dbReference>
<dbReference type="PANTHER" id="PTHR10491:SF4">
    <property type="entry name" value="METHIONINE ADENOSYLTRANSFERASE 2 SUBUNIT BETA"/>
    <property type="match status" value="1"/>
</dbReference>
<dbReference type="STRING" id="1798550.A2927_03255"/>
<sequence>MVIMKILILGANGMLGHALINAFANEDIMVGDLPEFDITKTEDLKLKIKGFKPEIVINAAAFTKVDECEAKKNLCNQINGEAVGDLAKICKDLNAILVHYSTDYVFDGNKKEGYLETDQTKPVNAYGASKELGEKLLQKNTAGFYLIRTAWLYGPFGKNFVDTIIELALKQKEIKVVNDQFGNPTYAKDLAQATKQILIDKPAFGIYHRTNAQDCSWHELAEKIKEIMGLTAELIPVSSAEFPMAAKRPQYSKLLNTKLPELRSWTEALEEYLKLKS</sequence>
<dbReference type="GO" id="GO:0005829">
    <property type="term" value="C:cytosol"/>
    <property type="evidence" value="ECO:0007669"/>
    <property type="project" value="TreeGrafter"/>
</dbReference>
<dbReference type="InterPro" id="IPR036291">
    <property type="entry name" value="NAD(P)-bd_dom_sf"/>
</dbReference>
<dbReference type="EMBL" id="MHKL01000029">
    <property type="protein sequence ID" value="OGY89043.1"/>
    <property type="molecule type" value="Genomic_DNA"/>
</dbReference>
<reference evidence="4 5" key="1">
    <citation type="journal article" date="2016" name="Nat. Commun.">
        <title>Thousands of microbial genomes shed light on interconnected biogeochemical processes in an aquifer system.</title>
        <authorList>
            <person name="Anantharaman K."/>
            <person name="Brown C.T."/>
            <person name="Hug L.A."/>
            <person name="Sharon I."/>
            <person name="Castelle C.J."/>
            <person name="Probst A.J."/>
            <person name="Thomas B.C."/>
            <person name="Singh A."/>
            <person name="Wilkins M.J."/>
            <person name="Karaoz U."/>
            <person name="Brodie E.L."/>
            <person name="Williams K.H."/>
            <person name="Hubbard S.S."/>
            <person name="Banfield J.F."/>
        </authorList>
    </citation>
    <scope>NUCLEOTIDE SEQUENCE [LARGE SCALE GENOMIC DNA]</scope>
</reference>
<dbReference type="SUPFAM" id="SSF51735">
    <property type="entry name" value="NAD(P)-binding Rossmann-fold domains"/>
    <property type="match status" value="1"/>
</dbReference>
<dbReference type="Gene3D" id="3.90.25.10">
    <property type="entry name" value="UDP-galactose 4-epimerase, domain 1"/>
    <property type="match status" value="1"/>
</dbReference>
<dbReference type="EC" id="1.1.1.133" evidence="2"/>
<dbReference type="Pfam" id="PF04321">
    <property type="entry name" value="RmlD_sub_bind"/>
    <property type="match status" value="1"/>
</dbReference>
<dbReference type="Gene3D" id="3.40.50.720">
    <property type="entry name" value="NAD(P)-binding Rossmann-like Domain"/>
    <property type="match status" value="1"/>
</dbReference>
<comment type="similarity">
    <text evidence="1 2">Belongs to the dTDP-4-dehydrorhamnose reductase family.</text>
</comment>
<keyword evidence="2" id="KW-0560">Oxidoreductase</keyword>
<protein>
    <recommendedName>
        <fullName evidence="2">dTDP-4-dehydrorhamnose reductase</fullName>
        <ecNumber evidence="2">1.1.1.133</ecNumber>
    </recommendedName>
</protein>
<dbReference type="GO" id="GO:0019305">
    <property type="term" value="P:dTDP-rhamnose biosynthetic process"/>
    <property type="evidence" value="ECO:0007669"/>
    <property type="project" value="UniProtKB-UniPathway"/>
</dbReference>
<dbReference type="GO" id="GO:0008831">
    <property type="term" value="F:dTDP-4-dehydrorhamnose reductase activity"/>
    <property type="evidence" value="ECO:0007669"/>
    <property type="project" value="UniProtKB-EC"/>
</dbReference>
<evidence type="ECO:0000256" key="2">
    <source>
        <dbReference type="RuleBase" id="RU364082"/>
    </source>
</evidence>
<comment type="caution">
    <text evidence="4">The sequence shown here is derived from an EMBL/GenBank/DDBJ whole genome shotgun (WGS) entry which is preliminary data.</text>
</comment>
<comment type="function">
    <text evidence="2">Catalyzes the reduction of dTDP-6-deoxy-L-lyxo-4-hexulose to yield dTDP-L-rhamnose.</text>
</comment>
<evidence type="ECO:0000313" key="5">
    <source>
        <dbReference type="Proteomes" id="UP000178849"/>
    </source>
</evidence>
<gene>
    <name evidence="4" type="ORF">A2927_03255</name>
</gene>
<keyword evidence="2" id="KW-0521">NADP</keyword>
<dbReference type="InterPro" id="IPR005913">
    <property type="entry name" value="dTDP_dehydrorham_reduct"/>
</dbReference>
<dbReference type="Proteomes" id="UP000178849">
    <property type="component" value="Unassembled WGS sequence"/>
</dbReference>
<comment type="pathway">
    <text evidence="2">Carbohydrate biosynthesis; dTDP-L-rhamnose biosynthesis.</text>
</comment>
<proteinExistence type="inferred from homology"/>
<dbReference type="InterPro" id="IPR029903">
    <property type="entry name" value="RmlD-like-bd"/>
</dbReference>
<dbReference type="AlphaFoldDB" id="A0A1G2BIK8"/>
<evidence type="ECO:0000259" key="3">
    <source>
        <dbReference type="Pfam" id="PF04321"/>
    </source>
</evidence>
<dbReference type="UniPathway" id="UPA00124"/>